<feature type="compositionally biased region" description="Basic and acidic residues" evidence="1">
    <location>
        <begin position="571"/>
        <end position="583"/>
    </location>
</feature>
<protein>
    <submittedName>
        <fullName evidence="2">Uncharacterized protein</fullName>
    </submittedName>
</protein>
<dbReference type="EMBL" id="AM463422">
    <property type="protein sequence ID" value="CAN61513.1"/>
    <property type="molecule type" value="Genomic_DNA"/>
</dbReference>
<dbReference type="AlphaFoldDB" id="A5BLA7"/>
<organism evidence="2">
    <name type="scientific">Vitis vinifera</name>
    <name type="common">Grape</name>
    <dbReference type="NCBI Taxonomy" id="29760"/>
    <lineage>
        <taxon>Eukaryota</taxon>
        <taxon>Viridiplantae</taxon>
        <taxon>Streptophyta</taxon>
        <taxon>Embryophyta</taxon>
        <taxon>Tracheophyta</taxon>
        <taxon>Spermatophyta</taxon>
        <taxon>Magnoliopsida</taxon>
        <taxon>eudicotyledons</taxon>
        <taxon>Gunneridae</taxon>
        <taxon>Pentapetalae</taxon>
        <taxon>rosids</taxon>
        <taxon>Vitales</taxon>
        <taxon>Vitaceae</taxon>
        <taxon>Viteae</taxon>
        <taxon>Vitis</taxon>
    </lineage>
</organism>
<reference evidence="2" key="1">
    <citation type="journal article" date="2007" name="PLoS ONE">
        <title>The first genome sequence of an elite grapevine cultivar (Pinot noir Vitis vinifera L.): coping with a highly heterozygous genome.</title>
        <authorList>
            <person name="Velasco R."/>
            <person name="Zharkikh A."/>
            <person name="Troggio M."/>
            <person name="Cartwright D.A."/>
            <person name="Cestaro A."/>
            <person name="Pruss D."/>
            <person name="Pindo M."/>
            <person name="FitzGerald L.M."/>
            <person name="Vezzulli S."/>
            <person name="Reid J."/>
            <person name="Malacarne G."/>
            <person name="Iliev D."/>
            <person name="Coppola G."/>
            <person name="Wardell B."/>
            <person name="Micheletti D."/>
            <person name="Macalma T."/>
            <person name="Facci M."/>
            <person name="Mitchell J.T."/>
            <person name="Perazzolli M."/>
            <person name="Eldredge G."/>
            <person name="Gatto P."/>
            <person name="Oyzerski R."/>
            <person name="Moretto M."/>
            <person name="Gutin N."/>
            <person name="Stefanini M."/>
            <person name="Chen Y."/>
            <person name="Segala C."/>
            <person name="Davenport C."/>
            <person name="Dematte L."/>
            <person name="Mraz A."/>
            <person name="Battilana J."/>
            <person name="Stormo K."/>
            <person name="Costa F."/>
            <person name="Tao Q."/>
            <person name="Si-Ammour A."/>
            <person name="Harkins T."/>
            <person name="Lackey A."/>
            <person name="Perbost C."/>
            <person name="Taillon B."/>
            <person name="Stella A."/>
            <person name="Solovyev V."/>
            <person name="Fawcett J.A."/>
            <person name="Sterck L."/>
            <person name="Vandepoele K."/>
            <person name="Grando S.M."/>
            <person name="Toppo S."/>
            <person name="Moser C."/>
            <person name="Lanchbury J."/>
            <person name="Bogden R."/>
            <person name="Skolnick M."/>
            <person name="Sgaramella V."/>
            <person name="Bhatnagar S.K."/>
            <person name="Fontana P."/>
            <person name="Gutin A."/>
            <person name="Van de Peer Y."/>
            <person name="Salamini F."/>
            <person name="Viola R."/>
        </authorList>
    </citation>
    <scope>NUCLEOTIDE SEQUENCE</scope>
</reference>
<evidence type="ECO:0000313" key="2">
    <source>
        <dbReference type="EMBL" id="CAN61513.1"/>
    </source>
</evidence>
<feature type="compositionally biased region" description="Polar residues" evidence="1">
    <location>
        <begin position="590"/>
        <end position="606"/>
    </location>
</feature>
<feature type="region of interest" description="Disordered" evidence="1">
    <location>
        <begin position="571"/>
        <end position="606"/>
    </location>
</feature>
<gene>
    <name evidence="2" type="ORF">VITISV_009860</name>
</gene>
<evidence type="ECO:0000256" key="1">
    <source>
        <dbReference type="SAM" id="MobiDB-lite"/>
    </source>
</evidence>
<accession>A5BLA7</accession>
<feature type="region of interest" description="Disordered" evidence="1">
    <location>
        <begin position="234"/>
        <end position="256"/>
    </location>
</feature>
<name>A5BLA7_VITVI</name>
<proteinExistence type="predicted"/>
<sequence length="606" mass="68858">MNFMSYVAEVSRGWDEPNARDMERMTSQPNAKGEMYILNDDIDMRAKFASMERRLEKLEMTNMQPVQAISQTPLQAMPCAICLSYEHLVDECPTIPAEREMFALPQASSLEQAMVNLSKFVGDFVGGQKSINAQLNQRIDSVESLLIKRMDEMQNDLSQKLDNLQDSISRFANLNTMQEKENSPSQPYQNSKGIHEVEAQQGESSMVKEVKTVITLSGKEVDLPTCKLEHKVESETEKEKREGIKGKKKGKSIEKDDYIDEEPQRIVIKEELMKKHMPPPFLQALYGKIIQRKPQEVFWSEIGVKTEQKRVKNRGKTGVCEISQPMRNRHFAAKPVRSLKPLSAKIFAAAKPLLAHECHFAAQEPSFRSCETITNHQSMKDPIFARKAPFCRGFLSCEATFWHTSAILQHSDPHFAAVKRLRNSKATSWSSNYAYHILFQILGSQESSASNGMLFGGEMKKLWPFEDKRAKLSGNFAAETPFGRVFRSCETTFWHTSAICSTVPLISKLRYNCEITFELRNGYEMISKLRKGCEITSKHRNGLQIAKLTCEMEEGLQKHLAKPREIAKMPSKLRDHASEEKSPAHPGITHTKSLTPLLTSLNHQIP</sequence>